<accession>A0ACC1TEW0</accession>
<comment type="caution">
    <text evidence="1">The sequence shown here is derived from an EMBL/GenBank/DDBJ whole genome shotgun (WGS) entry which is preliminary data.</text>
</comment>
<reference evidence="1" key="1">
    <citation type="submission" date="2022-07" db="EMBL/GenBank/DDBJ databases">
        <title>Genome Sequence of Phlebia brevispora.</title>
        <authorList>
            <person name="Buettner E."/>
        </authorList>
    </citation>
    <scope>NUCLEOTIDE SEQUENCE</scope>
    <source>
        <strain evidence="1">MPL23</strain>
    </source>
</reference>
<name>A0ACC1TEW0_9APHY</name>
<dbReference type="EMBL" id="JANHOG010000014">
    <property type="protein sequence ID" value="KAJ3559675.1"/>
    <property type="molecule type" value="Genomic_DNA"/>
</dbReference>
<keyword evidence="2" id="KW-1185">Reference proteome</keyword>
<proteinExistence type="predicted"/>
<sequence length="154" mass="17234">MLVVVRHVYTWQHSLGLGSPTAASAADPYRKGNGDLTVHPLGLSEFPSSRNLKNHRKTACTSIVSLSIFAANHRAKRSRRRLACSRKSEYGTPYGILMEHWEPYKPIQTTYMRSEDFITLLVDDCAATRDVPVAAGVPFLEHDADQFEEKTTSI</sequence>
<evidence type="ECO:0000313" key="2">
    <source>
        <dbReference type="Proteomes" id="UP001148662"/>
    </source>
</evidence>
<dbReference type="Proteomes" id="UP001148662">
    <property type="component" value="Unassembled WGS sequence"/>
</dbReference>
<organism evidence="1 2">
    <name type="scientific">Phlebia brevispora</name>
    <dbReference type="NCBI Taxonomy" id="194682"/>
    <lineage>
        <taxon>Eukaryota</taxon>
        <taxon>Fungi</taxon>
        <taxon>Dikarya</taxon>
        <taxon>Basidiomycota</taxon>
        <taxon>Agaricomycotina</taxon>
        <taxon>Agaricomycetes</taxon>
        <taxon>Polyporales</taxon>
        <taxon>Meruliaceae</taxon>
        <taxon>Phlebia</taxon>
    </lineage>
</organism>
<gene>
    <name evidence="1" type="ORF">NM688_g205</name>
</gene>
<evidence type="ECO:0000313" key="1">
    <source>
        <dbReference type="EMBL" id="KAJ3559675.1"/>
    </source>
</evidence>
<protein>
    <submittedName>
        <fullName evidence="1">Uncharacterized protein</fullName>
    </submittedName>
</protein>